<keyword evidence="4 7" id="KW-0812">Transmembrane</keyword>
<gene>
    <name evidence="8" type="ORF">AB1471_10300</name>
</gene>
<keyword evidence="5 7" id="KW-1133">Transmembrane helix</keyword>
<evidence type="ECO:0000256" key="7">
    <source>
        <dbReference type="SAM" id="Phobius"/>
    </source>
</evidence>
<evidence type="ECO:0000313" key="9">
    <source>
        <dbReference type="Proteomes" id="UP001556040"/>
    </source>
</evidence>
<evidence type="ECO:0000256" key="5">
    <source>
        <dbReference type="ARBA" id="ARBA00022989"/>
    </source>
</evidence>
<dbReference type="Pfam" id="PF03601">
    <property type="entry name" value="Cons_hypoth698"/>
    <property type="match status" value="1"/>
</dbReference>
<comment type="caution">
    <text evidence="8">The sequence shown here is derived from an EMBL/GenBank/DDBJ whole genome shotgun (WGS) entry which is preliminary data.</text>
</comment>
<dbReference type="PANTHER" id="PTHR30106">
    <property type="entry name" value="INNER MEMBRANE PROTEIN YEIH-RELATED"/>
    <property type="match status" value="1"/>
</dbReference>
<feature type="transmembrane region" description="Helical" evidence="7">
    <location>
        <begin position="292"/>
        <end position="315"/>
    </location>
</feature>
<keyword evidence="9" id="KW-1185">Reference proteome</keyword>
<evidence type="ECO:0000313" key="8">
    <source>
        <dbReference type="EMBL" id="MEW9502185.1"/>
    </source>
</evidence>
<reference evidence="8 9" key="1">
    <citation type="journal article" date="1979" name="Int. J. Syst. Evol. Microbiol.">
        <title>Bacillus globisporus subsp. marinus subsp. nov.</title>
        <authorList>
            <person name="Liu H."/>
        </authorList>
    </citation>
    <scope>NUCLEOTIDE SEQUENCE [LARGE SCALE GENOMIC DNA]</scope>
    <source>
        <strain evidence="8 9">DSM 1297</strain>
    </source>
</reference>
<evidence type="ECO:0000256" key="4">
    <source>
        <dbReference type="ARBA" id="ARBA00022692"/>
    </source>
</evidence>
<evidence type="ECO:0000256" key="1">
    <source>
        <dbReference type="ARBA" id="ARBA00004651"/>
    </source>
</evidence>
<evidence type="ECO:0000256" key="2">
    <source>
        <dbReference type="ARBA" id="ARBA00007977"/>
    </source>
</evidence>
<keyword evidence="6 7" id="KW-0472">Membrane</keyword>
<dbReference type="InterPro" id="IPR018383">
    <property type="entry name" value="UPF0324_pro"/>
</dbReference>
<accession>A0ABV3Q4A5</accession>
<name>A0ABV3Q4A5_9BACL</name>
<feature type="transmembrane region" description="Helical" evidence="7">
    <location>
        <begin position="229"/>
        <end position="250"/>
    </location>
</feature>
<sequence>MQKMNEDVLRKKNKLQFRLGKYKGYMRGIVLTLVLAVVANQVASFPFFSIMGIMIISIMLGMLWRTSMGTQDQIVPGVTFSSKYLLRAGIILMGLRLNLSQIFESGLSVLLIDSIVIVFTMLVMVGLGKLLNVDSQLNTLIAVGTAVCGAAAIVAVASVIKSKKEYTAIAVACIAILGTIGALAYIFSYPLLNLDSYSYGVLVGATLHELAHVIAAAVPGGDVSSETAILVKLGRVALLIPVAIILGYIYTKKDKKGKQDKYSLKTLPVPWFILGFLGMSFINTYIPLPETLVNALILVSVFLLSMAMAGLGLSIKFSDFKKTGFKPVLVGVVGFILLAALGPVLLLLV</sequence>
<feature type="transmembrane region" description="Helical" evidence="7">
    <location>
        <begin position="109"/>
        <end position="128"/>
    </location>
</feature>
<feature type="transmembrane region" description="Helical" evidence="7">
    <location>
        <begin position="166"/>
        <end position="187"/>
    </location>
</feature>
<comment type="similarity">
    <text evidence="2">Belongs to the UPF0324 family.</text>
</comment>
<dbReference type="PANTHER" id="PTHR30106:SF2">
    <property type="entry name" value="UPF0324 INNER MEMBRANE PROTEIN YEIH"/>
    <property type="match status" value="1"/>
</dbReference>
<keyword evidence="3" id="KW-1003">Cell membrane</keyword>
<feature type="transmembrane region" description="Helical" evidence="7">
    <location>
        <begin position="21"/>
        <end position="39"/>
    </location>
</feature>
<feature type="transmembrane region" description="Helical" evidence="7">
    <location>
        <begin position="262"/>
        <end position="286"/>
    </location>
</feature>
<dbReference type="RefSeq" id="WP_367779676.1">
    <property type="nucleotide sequence ID" value="NZ_JBFMIA010000008.1"/>
</dbReference>
<proteinExistence type="inferred from homology"/>
<feature type="transmembrane region" description="Helical" evidence="7">
    <location>
        <begin position="140"/>
        <end position="160"/>
    </location>
</feature>
<protein>
    <submittedName>
        <fullName evidence="8">Sulfate exporter family transporter</fullName>
    </submittedName>
</protein>
<dbReference type="Proteomes" id="UP001556040">
    <property type="component" value="Unassembled WGS sequence"/>
</dbReference>
<evidence type="ECO:0000256" key="6">
    <source>
        <dbReference type="ARBA" id="ARBA00023136"/>
    </source>
</evidence>
<feature type="transmembrane region" description="Helical" evidence="7">
    <location>
        <begin position="327"/>
        <end position="348"/>
    </location>
</feature>
<dbReference type="EMBL" id="JBFMIA010000008">
    <property type="protein sequence ID" value="MEW9502185.1"/>
    <property type="molecule type" value="Genomic_DNA"/>
</dbReference>
<organism evidence="8 9">
    <name type="scientific">Jeotgalibacillus marinus</name>
    <dbReference type="NCBI Taxonomy" id="86667"/>
    <lineage>
        <taxon>Bacteria</taxon>
        <taxon>Bacillati</taxon>
        <taxon>Bacillota</taxon>
        <taxon>Bacilli</taxon>
        <taxon>Bacillales</taxon>
        <taxon>Caryophanaceae</taxon>
        <taxon>Jeotgalibacillus</taxon>
    </lineage>
</organism>
<feature type="transmembrane region" description="Helical" evidence="7">
    <location>
        <begin position="45"/>
        <end position="64"/>
    </location>
</feature>
<evidence type="ECO:0000256" key="3">
    <source>
        <dbReference type="ARBA" id="ARBA00022475"/>
    </source>
</evidence>
<comment type="subcellular location">
    <subcellularLocation>
        <location evidence="1">Cell membrane</location>
        <topology evidence="1">Multi-pass membrane protein</topology>
    </subcellularLocation>
</comment>